<evidence type="ECO:0000259" key="11">
    <source>
        <dbReference type="PROSITE" id="PS50878"/>
    </source>
</evidence>
<evidence type="ECO:0000256" key="1">
    <source>
        <dbReference type="ARBA" id="ARBA00012493"/>
    </source>
</evidence>
<name>A0A8J7QD26_9BACT</name>
<keyword evidence="3 12" id="KW-0548">Nucleotidyltransferase</keyword>
<dbReference type="RefSeq" id="WP_207856597.1">
    <property type="nucleotide sequence ID" value="NZ_JAFREP010000002.1"/>
</dbReference>
<dbReference type="Pfam" id="PF00078">
    <property type="entry name" value="RVT_1"/>
    <property type="match status" value="1"/>
</dbReference>
<dbReference type="GO" id="GO:0003964">
    <property type="term" value="F:RNA-directed DNA polymerase activity"/>
    <property type="evidence" value="ECO:0007669"/>
    <property type="project" value="UniProtKB-KW"/>
</dbReference>
<evidence type="ECO:0000256" key="8">
    <source>
        <dbReference type="ARBA" id="ARBA00034120"/>
    </source>
</evidence>
<accession>A0A8J7QD26</accession>
<dbReference type="InterPro" id="IPR013597">
    <property type="entry name" value="Mat_intron_G2"/>
</dbReference>
<dbReference type="Proteomes" id="UP000664417">
    <property type="component" value="Unassembled WGS sequence"/>
</dbReference>
<evidence type="ECO:0000256" key="4">
    <source>
        <dbReference type="ARBA" id="ARBA00022723"/>
    </source>
</evidence>
<keyword evidence="6 12" id="KW-0695">RNA-directed DNA polymerase</keyword>
<dbReference type="InterPro" id="IPR051083">
    <property type="entry name" value="GrpII_Intron_Splice-Mob/Def"/>
</dbReference>
<dbReference type="NCBIfam" id="TIGR04416">
    <property type="entry name" value="group_II_RT_mat"/>
    <property type="match status" value="1"/>
</dbReference>
<dbReference type="EMBL" id="JAFREP010000002">
    <property type="protein sequence ID" value="MBO1317360.1"/>
    <property type="molecule type" value="Genomic_DNA"/>
</dbReference>
<dbReference type="InterPro" id="IPR043502">
    <property type="entry name" value="DNA/RNA_pol_sf"/>
</dbReference>
<evidence type="ECO:0000313" key="14">
    <source>
        <dbReference type="Proteomes" id="UP000664417"/>
    </source>
</evidence>
<keyword evidence="7" id="KW-0051">Antiviral defense</keyword>
<comment type="catalytic activity">
    <reaction evidence="9">
        <text>DNA(n) + a 2'-deoxyribonucleoside 5'-triphosphate = DNA(n+1) + diphosphate</text>
        <dbReference type="Rhea" id="RHEA:22508"/>
        <dbReference type="Rhea" id="RHEA-COMP:17339"/>
        <dbReference type="Rhea" id="RHEA-COMP:17340"/>
        <dbReference type="ChEBI" id="CHEBI:33019"/>
        <dbReference type="ChEBI" id="CHEBI:61560"/>
        <dbReference type="ChEBI" id="CHEBI:173112"/>
        <dbReference type="EC" id="2.7.7.49"/>
    </reaction>
</comment>
<keyword evidence="14" id="KW-1185">Reference proteome</keyword>
<organism evidence="12 14">
    <name type="scientific">Acanthopleuribacter pedis</name>
    <dbReference type="NCBI Taxonomy" id="442870"/>
    <lineage>
        <taxon>Bacteria</taxon>
        <taxon>Pseudomonadati</taxon>
        <taxon>Acidobacteriota</taxon>
        <taxon>Holophagae</taxon>
        <taxon>Acanthopleuribacterales</taxon>
        <taxon>Acanthopleuribacteraceae</taxon>
        <taxon>Acanthopleuribacter</taxon>
    </lineage>
</organism>
<dbReference type="InterPro" id="IPR000477">
    <property type="entry name" value="RT_dom"/>
</dbReference>
<evidence type="ECO:0000256" key="6">
    <source>
        <dbReference type="ARBA" id="ARBA00022918"/>
    </source>
</evidence>
<evidence type="ECO:0000313" key="13">
    <source>
        <dbReference type="EMBL" id="MBO1318667.1"/>
    </source>
</evidence>
<comment type="caution">
    <text evidence="12">The sequence shown here is derived from an EMBL/GenBank/DDBJ whole genome shotgun (WGS) entry which is preliminary data.</text>
</comment>
<dbReference type="PANTHER" id="PTHR34047">
    <property type="entry name" value="NUCLEAR INTRON MATURASE 1, MITOCHONDRIAL-RELATED"/>
    <property type="match status" value="1"/>
</dbReference>
<dbReference type="AlphaFoldDB" id="A0A8J7QD26"/>
<keyword evidence="2 12" id="KW-0808">Transferase</keyword>
<feature type="region of interest" description="Disordered" evidence="10">
    <location>
        <begin position="1"/>
        <end position="31"/>
    </location>
</feature>
<feature type="domain" description="Reverse transcriptase" evidence="11">
    <location>
        <begin position="93"/>
        <end position="319"/>
    </location>
</feature>
<proteinExistence type="inferred from homology"/>
<evidence type="ECO:0000256" key="2">
    <source>
        <dbReference type="ARBA" id="ARBA00022679"/>
    </source>
</evidence>
<evidence type="ECO:0000256" key="3">
    <source>
        <dbReference type="ARBA" id="ARBA00022695"/>
    </source>
</evidence>
<dbReference type="InterPro" id="IPR000123">
    <property type="entry name" value="Reverse_transcriptase_msDNA"/>
</dbReference>
<keyword evidence="5" id="KW-0460">Magnesium</keyword>
<feature type="compositionally biased region" description="Basic and acidic residues" evidence="10">
    <location>
        <begin position="1"/>
        <end position="16"/>
    </location>
</feature>
<dbReference type="EMBL" id="JAFREP010000006">
    <property type="protein sequence ID" value="MBO1318667.1"/>
    <property type="molecule type" value="Genomic_DNA"/>
</dbReference>
<dbReference type="PROSITE" id="PS50878">
    <property type="entry name" value="RT_POL"/>
    <property type="match status" value="1"/>
</dbReference>
<dbReference type="GO" id="GO:0051607">
    <property type="term" value="P:defense response to virus"/>
    <property type="evidence" value="ECO:0007669"/>
    <property type="project" value="UniProtKB-KW"/>
</dbReference>
<dbReference type="Gene3D" id="3.30.70.270">
    <property type="match status" value="1"/>
</dbReference>
<dbReference type="InterPro" id="IPR043128">
    <property type="entry name" value="Rev_trsase/Diguanyl_cyclase"/>
</dbReference>
<dbReference type="InterPro" id="IPR030931">
    <property type="entry name" value="Group_II_RT_mat"/>
</dbReference>
<dbReference type="PRINTS" id="PR00866">
    <property type="entry name" value="RNADNAPOLMS"/>
</dbReference>
<gene>
    <name evidence="12" type="primary">ltrA</name>
    <name evidence="12" type="ORF">J3U88_02725</name>
    <name evidence="13" type="ORF">J3U88_09365</name>
</gene>
<dbReference type="Pfam" id="PF08388">
    <property type="entry name" value="GIIM"/>
    <property type="match status" value="1"/>
</dbReference>
<evidence type="ECO:0000313" key="12">
    <source>
        <dbReference type="EMBL" id="MBO1317360.1"/>
    </source>
</evidence>
<comment type="similarity">
    <text evidence="8">Belongs to the bacterial reverse transcriptase family.</text>
</comment>
<dbReference type="EC" id="2.7.7.49" evidence="1"/>
<evidence type="ECO:0000256" key="5">
    <source>
        <dbReference type="ARBA" id="ARBA00022842"/>
    </source>
</evidence>
<sequence length="466" mass="54231">MKREATECRDEKHDPTLESSGRKPRGQSGGVANVPVLREYYMRKAEGLLKRVVANENMQTALARVKKNKGAPGVDRMTVDELDTFLARNWPSIKEELLDGRYKPKPVKRKDIPKPGGGTRVLGIPTVLDRLIQQAIHQVLQPIWEPLFSSSSYGFRPRRGAHQALIAAKAHVTAGHRWIVDMDLEKFFDKVNHDVLMARVARRIDDKPLLKLIRKFLTAGMMVGGLETQRVKGTPQGGPLSPLLSNILLDDLDKELERRGHRFCRYADDCNIYVKSRRAGERVMETVTYFLEAKLRLKVNREKSAVDRPWKRKFLGYSMTAHRKPRLKVAKESIQRFKQERKRDFRKGRGRNLEAFMRELAPKLRGWVAYYKLAEVKGVFEELDGWIRRRLRTILWRQWKRPFKRYTMLRKRGIPEETARKSAWNGRGPWWNSGKRHMNFAYPADYFIGRGLISLSLYKLSLGRMK</sequence>
<evidence type="ECO:0000256" key="9">
    <source>
        <dbReference type="ARBA" id="ARBA00048173"/>
    </source>
</evidence>
<keyword evidence="4" id="KW-0479">Metal-binding</keyword>
<dbReference type="CDD" id="cd01651">
    <property type="entry name" value="RT_G2_intron"/>
    <property type="match status" value="1"/>
</dbReference>
<dbReference type="SUPFAM" id="SSF56672">
    <property type="entry name" value="DNA/RNA polymerases"/>
    <property type="match status" value="1"/>
</dbReference>
<dbReference type="PANTHER" id="PTHR34047:SF8">
    <property type="entry name" value="PROTEIN YKFC"/>
    <property type="match status" value="1"/>
</dbReference>
<dbReference type="GO" id="GO:0046872">
    <property type="term" value="F:metal ion binding"/>
    <property type="evidence" value="ECO:0007669"/>
    <property type="project" value="UniProtKB-KW"/>
</dbReference>
<protein>
    <recommendedName>
        <fullName evidence="1">RNA-directed DNA polymerase</fullName>
        <ecNumber evidence="1">2.7.7.49</ecNumber>
    </recommendedName>
</protein>
<reference evidence="12" key="1">
    <citation type="submission" date="2021-03" db="EMBL/GenBank/DDBJ databases">
        <authorList>
            <person name="Wang G."/>
        </authorList>
    </citation>
    <scope>NUCLEOTIDE SEQUENCE</scope>
    <source>
        <strain evidence="12">KCTC 12899</strain>
    </source>
</reference>
<evidence type="ECO:0000256" key="7">
    <source>
        <dbReference type="ARBA" id="ARBA00023118"/>
    </source>
</evidence>
<evidence type="ECO:0000256" key="10">
    <source>
        <dbReference type="SAM" id="MobiDB-lite"/>
    </source>
</evidence>
<dbReference type="GO" id="GO:0003723">
    <property type="term" value="F:RNA binding"/>
    <property type="evidence" value="ECO:0007669"/>
    <property type="project" value="InterPro"/>
</dbReference>